<reference evidence="4" key="1">
    <citation type="journal article" date="2014" name="Int. J. Syst. Evol. Microbiol.">
        <title>Complete genome sequence of Corynebacterium casei LMG S-19264T (=DSM 44701T), isolated from a smear-ripened cheese.</title>
        <authorList>
            <consortium name="US DOE Joint Genome Institute (JGI-PGF)"/>
            <person name="Walter F."/>
            <person name="Albersmeier A."/>
            <person name="Kalinowski J."/>
            <person name="Ruckert C."/>
        </authorList>
    </citation>
    <scope>NUCLEOTIDE SEQUENCE</scope>
    <source>
        <strain evidence="4">CGMCC 1.12360</strain>
    </source>
</reference>
<dbReference type="GO" id="GO:0005886">
    <property type="term" value="C:plasma membrane"/>
    <property type="evidence" value="ECO:0007669"/>
    <property type="project" value="UniProtKB-SubCell"/>
</dbReference>
<keyword evidence="4" id="KW-0407">Ion channel</keyword>
<dbReference type="InterPro" id="IPR036291">
    <property type="entry name" value="NAD(P)-bd_dom_sf"/>
</dbReference>
<comment type="subcellular location">
    <subcellularLocation>
        <location evidence="1">Cell membrane</location>
        <topology evidence="1">Multi-pass membrane protein</topology>
    </subcellularLocation>
</comment>
<protein>
    <submittedName>
        <fullName evidence="4">Potassium channel protein</fullName>
    </submittedName>
</protein>
<feature type="transmembrane region" description="Helical" evidence="2">
    <location>
        <begin position="73"/>
        <end position="98"/>
    </location>
</feature>
<dbReference type="InterPro" id="IPR013099">
    <property type="entry name" value="K_chnl_dom"/>
</dbReference>
<reference evidence="4" key="2">
    <citation type="submission" date="2020-09" db="EMBL/GenBank/DDBJ databases">
        <authorList>
            <person name="Sun Q."/>
            <person name="Zhou Y."/>
        </authorList>
    </citation>
    <scope>NUCLEOTIDE SEQUENCE</scope>
    <source>
        <strain evidence="4">CGMCC 1.12360</strain>
    </source>
</reference>
<dbReference type="InterPro" id="IPR050721">
    <property type="entry name" value="Trk_Ktr_HKT_K-transport"/>
</dbReference>
<proteinExistence type="predicted"/>
<dbReference type="Pfam" id="PF07885">
    <property type="entry name" value="Ion_trans_2"/>
    <property type="match status" value="1"/>
</dbReference>
<dbReference type="InterPro" id="IPR036721">
    <property type="entry name" value="RCK_C_sf"/>
</dbReference>
<evidence type="ECO:0000259" key="3">
    <source>
        <dbReference type="PROSITE" id="PS51201"/>
    </source>
</evidence>
<comment type="caution">
    <text evidence="4">The sequence shown here is derived from an EMBL/GenBank/DDBJ whole genome shotgun (WGS) entry which is preliminary data.</text>
</comment>
<dbReference type="EMBL" id="BMEV01000052">
    <property type="protein sequence ID" value="GFZ83297.1"/>
    <property type="molecule type" value="Genomic_DNA"/>
</dbReference>
<evidence type="ECO:0000313" key="5">
    <source>
        <dbReference type="Proteomes" id="UP000602050"/>
    </source>
</evidence>
<keyword evidence="2" id="KW-0472">Membrane</keyword>
<dbReference type="SUPFAM" id="SSF81324">
    <property type="entry name" value="Voltage-gated potassium channels"/>
    <property type="match status" value="1"/>
</dbReference>
<dbReference type="PROSITE" id="PS51201">
    <property type="entry name" value="RCK_N"/>
    <property type="match status" value="1"/>
</dbReference>
<dbReference type="SUPFAM" id="SSF51735">
    <property type="entry name" value="NAD(P)-binding Rossmann-fold domains"/>
    <property type="match status" value="1"/>
</dbReference>
<dbReference type="Gene3D" id="3.30.70.1450">
    <property type="entry name" value="Regulator of K+ conductance, C-terminal domain"/>
    <property type="match status" value="1"/>
</dbReference>
<dbReference type="InterPro" id="IPR003148">
    <property type="entry name" value="RCK_N"/>
</dbReference>
<dbReference type="Proteomes" id="UP000602050">
    <property type="component" value="Unassembled WGS sequence"/>
</dbReference>
<organism evidence="4 5">
    <name type="scientific">Compostibacillus humi</name>
    <dbReference type="NCBI Taxonomy" id="1245525"/>
    <lineage>
        <taxon>Bacteria</taxon>
        <taxon>Bacillati</taxon>
        <taxon>Bacillota</taxon>
        <taxon>Bacilli</taxon>
        <taxon>Bacillales</taxon>
        <taxon>Bacillaceae</taxon>
        <taxon>Compostibacillus</taxon>
    </lineage>
</organism>
<dbReference type="RefSeq" id="WP_188392740.1">
    <property type="nucleotide sequence ID" value="NZ_BMEV01000052.1"/>
</dbReference>
<dbReference type="PANTHER" id="PTHR43833">
    <property type="entry name" value="POTASSIUM CHANNEL PROTEIN 2-RELATED-RELATED"/>
    <property type="match status" value="1"/>
</dbReference>
<dbReference type="Gene3D" id="1.10.287.70">
    <property type="match status" value="1"/>
</dbReference>
<dbReference type="SUPFAM" id="SSF116726">
    <property type="entry name" value="TrkA C-terminal domain-like"/>
    <property type="match status" value="1"/>
</dbReference>
<keyword evidence="5" id="KW-1185">Reference proteome</keyword>
<dbReference type="Gene3D" id="3.40.50.720">
    <property type="entry name" value="NAD(P)-binding Rossmann-like Domain"/>
    <property type="match status" value="1"/>
</dbReference>
<dbReference type="Pfam" id="PF02254">
    <property type="entry name" value="TrkA_N"/>
    <property type="match status" value="1"/>
</dbReference>
<dbReference type="PANTHER" id="PTHR43833:SF9">
    <property type="entry name" value="POTASSIUM CHANNEL PROTEIN YUGO-RELATED"/>
    <property type="match status" value="1"/>
</dbReference>
<feature type="domain" description="RCK N-terminal" evidence="3">
    <location>
        <begin position="114"/>
        <end position="239"/>
    </location>
</feature>
<evidence type="ECO:0000313" key="4">
    <source>
        <dbReference type="EMBL" id="GFZ83297.1"/>
    </source>
</evidence>
<accession>A0A8J2TR38</accession>
<name>A0A8J2TR38_9BACI</name>
<feature type="transmembrane region" description="Helical" evidence="2">
    <location>
        <begin position="16"/>
        <end position="37"/>
    </location>
</feature>
<keyword evidence="4" id="KW-0406">Ion transport</keyword>
<sequence length="337" mass="38045">MTGKLIKLIFFRLPTVVKLLASVLIIMTIFGTMIHFAEPGRFPTIFDGIWWAFITAATVGYGDYVPLTTIGRLIAIALILTGGGVIAFYISSIAAATVQYEQNLMKGKIDFKGKGHYIFIGWNERTRQLIRLMAEKFPDTPIVVIDRTEKKILYEDYPVHFIHGDASDEHILLKANIKEAAKVLITANTSKAEKHADSFTILSILTIRGTNKDIPIVAEILSKTYVENALRAGASTIIRSNDFLSTLLFHELSHQVASTPFEDILEILKRKQFSHMPVTKELEHRSFLEASNLLMLQGYLLLGIIRENQYKIHPPADYILQKGDILLAFVSWQRKEI</sequence>
<evidence type="ECO:0000256" key="1">
    <source>
        <dbReference type="ARBA" id="ARBA00004651"/>
    </source>
</evidence>
<dbReference type="AlphaFoldDB" id="A0A8J2TR38"/>
<keyword evidence="2" id="KW-1133">Transmembrane helix</keyword>
<dbReference type="GO" id="GO:0006813">
    <property type="term" value="P:potassium ion transport"/>
    <property type="evidence" value="ECO:0007669"/>
    <property type="project" value="InterPro"/>
</dbReference>
<keyword evidence="2" id="KW-0812">Transmembrane</keyword>
<dbReference type="GO" id="GO:0034220">
    <property type="term" value="P:monoatomic ion transmembrane transport"/>
    <property type="evidence" value="ECO:0007669"/>
    <property type="project" value="UniProtKB-KW"/>
</dbReference>
<gene>
    <name evidence="4" type="primary">kch</name>
    <name evidence="4" type="ORF">GCM10010978_24880</name>
</gene>
<keyword evidence="4" id="KW-0813">Transport</keyword>
<evidence type="ECO:0000256" key="2">
    <source>
        <dbReference type="SAM" id="Phobius"/>
    </source>
</evidence>
<feature type="transmembrane region" description="Helical" evidence="2">
    <location>
        <begin position="49"/>
        <end position="67"/>
    </location>
</feature>